<keyword evidence="2" id="KW-1185">Reference proteome</keyword>
<name>A0ABR1GVH5_9HYPO</name>
<proteinExistence type="predicted"/>
<dbReference type="SUPFAM" id="SSF51735">
    <property type="entry name" value="NAD(P)-binding Rossmann-fold domains"/>
    <property type="match status" value="1"/>
</dbReference>
<sequence>MPRNTAAGDGSVSSAYTDIRDISPYVARIISDPRTLNKMVFAYGEVTTTNQTYELLEKLSGKKIDRNYVQAGLAQVEGSNNLMDLSKL</sequence>
<dbReference type="InterPro" id="IPR036291">
    <property type="entry name" value="NAD(P)-bd_dom_sf"/>
</dbReference>
<accession>A0ABR1GVH5</accession>
<gene>
    <name evidence="1" type="ORF">QQX98_008304</name>
</gene>
<comment type="caution">
    <text evidence="1">The sequence shown here is derived from an EMBL/GenBank/DDBJ whole genome shotgun (WGS) entry which is preliminary data.</text>
</comment>
<evidence type="ECO:0000313" key="2">
    <source>
        <dbReference type="Proteomes" id="UP001498476"/>
    </source>
</evidence>
<organism evidence="1 2">
    <name type="scientific">Neonectria punicea</name>
    <dbReference type="NCBI Taxonomy" id="979145"/>
    <lineage>
        <taxon>Eukaryota</taxon>
        <taxon>Fungi</taxon>
        <taxon>Dikarya</taxon>
        <taxon>Ascomycota</taxon>
        <taxon>Pezizomycotina</taxon>
        <taxon>Sordariomycetes</taxon>
        <taxon>Hypocreomycetidae</taxon>
        <taxon>Hypocreales</taxon>
        <taxon>Nectriaceae</taxon>
        <taxon>Neonectria</taxon>
    </lineage>
</organism>
<evidence type="ECO:0000313" key="1">
    <source>
        <dbReference type="EMBL" id="KAK7409520.1"/>
    </source>
</evidence>
<dbReference type="Gene3D" id="3.90.25.10">
    <property type="entry name" value="UDP-galactose 4-epimerase, domain 1"/>
    <property type="match status" value="1"/>
</dbReference>
<dbReference type="Proteomes" id="UP001498476">
    <property type="component" value="Unassembled WGS sequence"/>
</dbReference>
<reference evidence="1 2" key="1">
    <citation type="journal article" date="2025" name="Microbiol. Resour. Announc.">
        <title>Draft genome sequences for Neonectria magnoliae and Neonectria punicea, canker pathogens of Liriodendron tulipifera and Acer saccharum in West Virginia.</title>
        <authorList>
            <person name="Petronek H.M."/>
            <person name="Kasson M.T."/>
            <person name="Metheny A.M."/>
            <person name="Stauder C.M."/>
            <person name="Lovett B."/>
            <person name="Lynch S.C."/>
            <person name="Garnas J.R."/>
            <person name="Kasson L.R."/>
            <person name="Stajich J.E."/>
        </authorList>
    </citation>
    <scope>NUCLEOTIDE SEQUENCE [LARGE SCALE GENOMIC DNA]</scope>
    <source>
        <strain evidence="1 2">NRRL 64653</strain>
    </source>
</reference>
<protein>
    <submittedName>
        <fullName evidence="1">Uncharacterized protein</fullName>
    </submittedName>
</protein>
<dbReference type="EMBL" id="JAZAVJ010000148">
    <property type="protein sequence ID" value="KAK7409520.1"/>
    <property type="molecule type" value="Genomic_DNA"/>
</dbReference>